<dbReference type="InterPro" id="IPR001293">
    <property type="entry name" value="Znf_TRAF"/>
</dbReference>
<dbReference type="Pfam" id="PF02176">
    <property type="entry name" value="zf-TRAF"/>
    <property type="match status" value="1"/>
</dbReference>
<dbReference type="OrthoDB" id="9049620at2759"/>
<evidence type="ECO:0000313" key="9">
    <source>
        <dbReference type="EMBL" id="CAH1271414.1"/>
    </source>
</evidence>
<evidence type="ECO:0000256" key="5">
    <source>
        <dbReference type="PROSITE-ProRule" id="PRU00207"/>
    </source>
</evidence>
<dbReference type="PROSITE" id="PS50089">
    <property type="entry name" value="ZF_RING_2"/>
    <property type="match status" value="1"/>
</dbReference>
<dbReference type="PANTHER" id="PTHR10131:SF157">
    <property type="entry name" value="RECEPTOR-ASSOCIATED FACTOR, PUTATIVE-RELATED"/>
    <property type="match status" value="1"/>
</dbReference>
<dbReference type="InterPro" id="IPR001841">
    <property type="entry name" value="Znf_RING"/>
</dbReference>
<dbReference type="InterPro" id="IPR009072">
    <property type="entry name" value="Histone-fold"/>
</dbReference>
<dbReference type="GO" id="GO:0008270">
    <property type="term" value="F:zinc ion binding"/>
    <property type="evidence" value="ECO:0007669"/>
    <property type="project" value="UniProtKB-KW"/>
</dbReference>
<dbReference type="InterPro" id="IPR007125">
    <property type="entry name" value="H2A/H2B/H3"/>
</dbReference>
<evidence type="ECO:0000256" key="4">
    <source>
        <dbReference type="ARBA" id="ARBA00022833"/>
    </source>
</evidence>
<protein>
    <submittedName>
        <fullName evidence="9">RNF151 protein</fullName>
    </submittedName>
</protein>
<dbReference type="GO" id="GO:0030527">
    <property type="term" value="F:structural constituent of chromatin"/>
    <property type="evidence" value="ECO:0007669"/>
    <property type="project" value="InterPro"/>
</dbReference>
<evidence type="ECO:0000313" key="10">
    <source>
        <dbReference type="Proteomes" id="UP000838412"/>
    </source>
</evidence>
<dbReference type="InterPro" id="IPR013083">
    <property type="entry name" value="Znf_RING/FYVE/PHD"/>
</dbReference>
<reference evidence="9" key="1">
    <citation type="submission" date="2022-01" db="EMBL/GenBank/DDBJ databases">
        <authorList>
            <person name="Braso-Vives M."/>
        </authorList>
    </citation>
    <scope>NUCLEOTIDE SEQUENCE</scope>
</reference>
<name>A0A8K0AEV2_BRALA</name>
<dbReference type="PROSITE" id="PS50145">
    <property type="entry name" value="ZF_TRAF"/>
    <property type="match status" value="1"/>
</dbReference>
<evidence type="ECO:0000259" key="8">
    <source>
        <dbReference type="PROSITE" id="PS50145"/>
    </source>
</evidence>
<dbReference type="SMART" id="SM00504">
    <property type="entry name" value="Ubox"/>
    <property type="match status" value="1"/>
</dbReference>
<dbReference type="SMART" id="SM00184">
    <property type="entry name" value="RING"/>
    <property type="match status" value="1"/>
</dbReference>
<evidence type="ECO:0000256" key="3">
    <source>
        <dbReference type="ARBA" id="ARBA00022771"/>
    </source>
</evidence>
<feature type="compositionally biased region" description="Low complexity" evidence="6">
    <location>
        <begin position="10"/>
        <end position="35"/>
    </location>
</feature>
<dbReference type="SMART" id="SM00428">
    <property type="entry name" value="H3"/>
    <property type="match status" value="1"/>
</dbReference>
<gene>
    <name evidence="9" type="primary">RNF151</name>
    <name evidence="9" type="ORF">BLAG_LOCUS23452</name>
</gene>
<evidence type="ECO:0000256" key="1">
    <source>
        <dbReference type="ARBA" id="ARBA00010343"/>
    </source>
</evidence>
<keyword evidence="2 5" id="KW-0479">Metal-binding</keyword>
<dbReference type="GO" id="GO:0046982">
    <property type="term" value="F:protein heterodimerization activity"/>
    <property type="evidence" value="ECO:0007669"/>
    <property type="project" value="InterPro"/>
</dbReference>
<dbReference type="SUPFAM" id="SSF57850">
    <property type="entry name" value="RING/U-box"/>
    <property type="match status" value="1"/>
</dbReference>
<organism evidence="9 10">
    <name type="scientific">Branchiostoma lanceolatum</name>
    <name type="common">Common lancelet</name>
    <name type="synonym">Amphioxus lanceolatum</name>
    <dbReference type="NCBI Taxonomy" id="7740"/>
    <lineage>
        <taxon>Eukaryota</taxon>
        <taxon>Metazoa</taxon>
        <taxon>Chordata</taxon>
        <taxon>Cephalochordata</taxon>
        <taxon>Leptocardii</taxon>
        <taxon>Amphioxiformes</taxon>
        <taxon>Branchiostomatidae</taxon>
        <taxon>Branchiostoma</taxon>
    </lineage>
</organism>
<evidence type="ECO:0000259" key="7">
    <source>
        <dbReference type="PROSITE" id="PS50089"/>
    </source>
</evidence>
<feature type="zinc finger region" description="TRAF-type" evidence="5">
    <location>
        <begin position="152"/>
        <end position="196"/>
    </location>
</feature>
<feature type="region of interest" description="Disordered" evidence="6">
    <location>
        <begin position="1"/>
        <end position="46"/>
    </location>
</feature>
<dbReference type="Proteomes" id="UP000838412">
    <property type="component" value="Chromosome 8"/>
</dbReference>
<evidence type="ECO:0000256" key="6">
    <source>
        <dbReference type="SAM" id="MobiDB-lite"/>
    </source>
</evidence>
<dbReference type="EMBL" id="OV696693">
    <property type="protein sequence ID" value="CAH1271414.1"/>
    <property type="molecule type" value="Genomic_DNA"/>
</dbReference>
<feature type="domain" description="TRAF-type" evidence="8">
    <location>
        <begin position="152"/>
        <end position="196"/>
    </location>
</feature>
<dbReference type="GO" id="GO:0043122">
    <property type="term" value="P:regulation of canonical NF-kappaB signal transduction"/>
    <property type="evidence" value="ECO:0007669"/>
    <property type="project" value="TreeGrafter"/>
</dbReference>
<keyword evidence="3 5" id="KW-0863">Zinc-finger</keyword>
<dbReference type="Gene3D" id="3.30.40.10">
    <property type="entry name" value="Zinc/RING finger domain, C3HC4 (zinc finger)"/>
    <property type="match status" value="2"/>
</dbReference>
<dbReference type="InterPro" id="IPR003613">
    <property type="entry name" value="Ubox_domain"/>
</dbReference>
<dbReference type="Pfam" id="PF00125">
    <property type="entry name" value="Histone"/>
    <property type="match status" value="1"/>
</dbReference>
<dbReference type="GO" id="GO:0004842">
    <property type="term" value="F:ubiquitin-protein transferase activity"/>
    <property type="evidence" value="ECO:0007669"/>
    <property type="project" value="InterPro"/>
</dbReference>
<dbReference type="AlphaFoldDB" id="A0A8K0AEV2"/>
<dbReference type="Gene3D" id="1.10.20.10">
    <property type="entry name" value="Histone, subunit A"/>
    <property type="match status" value="1"/>
</dbReference>
<dbReference type="InterPro" id="IPR000164">
    <property type="entry name" value="Histone_H3/CENP-A"/>
</dbReference>
<feature type="domain" description="RING-type" evidence="7">
    <location>
        <begin position="70"/>
        <end position="108"/>
    </location>
</feature>
<keyword evidence="4 5" id="KW-0862">Zinc</keyword>
<proteinExistence type="inferred from homology"/>
<dbReference type="GO" id="GO:0016567">
    <property type="term" value="P:protein ubiquitination"/>
    <property type="evidence" value="ECO:0007669"/>
    <property type="project" value="InterPro"/>
</dbReference>
<dbReference type="SUPFAM" id="SSF47113">
    <property type="entry name" value="Histone-fold"/>
    <property type="match status" value="1"/>
</dbReference>
<accession>A0A8K0AEV2</accession>
<dbReference type="SUPFAM" id="SSF49599">
    <property type="entry name" value="TRAF domain-like"/>
    <property type="match status" value="1"/>
</dbReference>
<dbReference type="InterPro" id="IPR017907">
    <property type="entry name" value="Znf_RING_CS"/>
</dbReference>
<comment type="similarity">
    <text evidence="1">Belongs to the histone H3 family.</text>
</comment>
<dbReference type="PANTHER" id="PTHR10131">
    <property type="entry name" value="TNF RECEPTOR ASSOCIATED FACTOR"/>
    <property type="match status" value="1"/>
</dbReference>
<sequence length="312" mass="34995">MVRPRHYRGRAVSGASSSSSVPPASSSDSEPMDISSNDDDDIPAATSSAPAARKFDLEMFDPPPSEEFICTVCLNVMEDPWECPCGHVFCKACIQQWLKSHSNCPICRVLCLVDEVKPVVHMVRSLISHLTVRCENSEAGCRKKVELQHYDSHKKVCEFASVRCPNEGCGLHLLRKDMEEHDRVCDYHQDMCPDGCGASFLRKEQANHNCIKKEKLPGKGKSSRRANEALREIRNQKSTCTALVLNKLHFARVVREICMEIGREDLRWQSHAIMALQEAAEAFLLCLVEDEGIRAMHMDRYAHIALGLGSEV</sequence>
<dbReference type="GO" id="GO:0000786">
    <property type="term" value="C:nucleosome"/>
    <property type="evidence" value="ECO:0007669"/>
    <property type="project" value="InterPro"/>
</dbReference>
<dbReference type="PROSITE" id="PS00518">
    <property type="entry name" value="ZF_RING_1"/>
    <property type="match status" value="1"/>
</dbReference>
<dbReference type="GO" id="GO:0003677">
    <property type="term" value="F:DNA binding"/>
    <property type="evidence" value="ECO:0007669"/>
    <property type="project" value="InterPro"/>
</dbReference>
<keyword evidence="10" id="KW-1185">Reference proteome</keyword>
<evidence type="ECO:0000256" key="2">
    <source>
        <dbReference type="ARBA" id="ARBA00022723"/>
    </source>
</evidence>
<dbReference type="Pfam" id="PF13639">
    <property type="entry name" value="zf-RING_2"/>
    <property type="match status" value="1"/>
</dbReference>